<evidence type="ECO:0000256" key="1">
    <source>
        <dbReference type="SAM" id="MobiDB-lite"/>
    </source>
</evidence>
<feature type="chain" id="PRO_5037779378" evidence="2">
    <location>
        <begin position="32"/>
        <end position="358"/>
    </location>
</feature>
<feature type="signal peptide" evidence="2">
    <location>
        <begin position="1"/>
        <end position="31"/>
    </location>
</feature>
<organism evidence="3 4">
    <name type="scientific">Salinimicrobium marinum</name>
    <dbReference type="NCBI Taxonomy" id="680283"/>
    <lineage>
        <taxon>Bacteria</taxon>
        <taxon>Pseudomonadati</taxon>
        <taxon>Bacteroidota</taxon>
        <taxon>Flavobacteriia</taxon>
        <taxon>Flavobacteriales</taxon>
        <taxon>Flavobacteriaceae</taxon>
        <taxon>Salinimicrobium</taxon>
    </lineage>
</organism>
<keyword evidence="4" id="KW-1185">Reference proteome</keyword>
<evidence type="ECO:0000256" key="2">
    <source>
        <dbReference type="SAM" id="SignalP"/>
    </source>
</evidence>
<reference evidence="3" key="1">
    <citation type="journal article" date="2014" name="Int. J. Syst. Evol. Microbiol.">
        <title>Complete genome sequence of Corynebacterium casei LMG S-19264T (=DSM 44701T), isolated from a smear-ripened cheese.</title>
        <authorList>
            <consortium name="US DOE Joint Genome Institute (JGI-PGF)"/>
            <person name="Walter F."/>
            <person name="Albersmeier A."/>
            <person name="Kalinowski J."/>
            <person name="Ruckert C."/>
        </authorList>
    </citation>
    <scope>NUCLEOTIDE SEQUENCE</scope>
    <source>
        <strain evidence="3">KCTC 12719</strain>
    </source>
</reference>
<gene>
    <name evidence="3" type="ORF">GCM10007103_29080</name>
</gene>
<evidence type="ECO:0000313" key="3">
    <source>
        <dbReference type="EMBL" id="GHA46171.1"/>
    </source>
</evidence>
<name>A0A918SJM0_9FLAO</name>
<dbReference type="RefSeq" id="WP_189605518.1">
    <property type="nucleotide sequence ID" value="NZ_BMXB01000015.1"/>
</dbReference>
<feature type="compositionally biased region" description="Acidic residues" evidence="1">
    <location>
        <begin position="43"/>
        <end position="59"/>
    </location>
</feature>
<comment type="caution">
    <text evidence="3">The sequence shown here is derived from an EMBL/GenBank/DDBJ whole genome shotgun (WGS) entry which is preliminary data.</text>
</comment>
<sequence length="358" mass="38835">MKTTFIQPVRRALFLSTLVAGSFLLSNCSSDDDAPEPEPTAPDFEEVADLPPVEDEDPQITEPETGSIEASEETENIVTDVLNAGDTGSISDATKESLREVGEFSQQLPASVQEKAANLDEAAIDAILNQDEELDADLAAVRDQLEDLPEEISKLLPEINFTADLEALKAMGTKTSGNKTNDFGDLDPVSQVTGSCGELTRAAYDDKIADLTAQMETNLSTIEANYTRRLGEADARYDDRLETQEEHYATNKSDIKATLTDILAAAEKATSIGETALATQLKQLTLLYALDARAALEEWNVLVLELLDNRMEAEKATALEIKETKEDQVAADFETSKDQADEILNEGLANCHNQGSGN</sequence>
<dbReference type="Proteomes" id="UP000610456">
    <property type="component" value="Unassembled WGS sequence"/>
</dbReference>
<proteinExistence type="predicted"/>
<dbReference type="AlphaFoldDB" id="A0A918SJM0"/>
<accession>A0A918SJM0</accession>
<feature type="region of interest" description="Disordered" evidence="1">
    <location>
        <begin position="29"/>
        <end position="75"/>
    </location>
</feature>
<reference evidence="3" key="2">
    <citation type="submission" date="2020-09" db="EMBL/GenBank/DDBJ databases">
        <authorList>
            <person name="Sun Q."/>
            <person name="Kim S."/>
        </authorList>
    </citation>
    <scope>NUCLEOTIDE SEQUENCE</scope>
    <source>
        <strain evidence="3">KCTC 12719</strain>
    </source>
</reference>
<evidence type="ECO:0000313" key="4">
    <source>
        <dbReference type="Proteomes" id="UP000610456"/>
    </source>
</evidence>
<protein>
    <submittedName>
        <fullName evidence="3">Uncharacterized protein</fullName>
    </submittedName>
</protein>
<keyword evidence="2" id="KW-0732">Signal</keyword>
<dbReference type="EMBL" id="BMXB01000015">
    <property type="protein sequence ID" value="GHA46171.1"/>
    <property type="molecule type" value="Genomic_DNA"/>
</dbReference>